<dbReference type="Proteomes" id="UP000317572">
    <property type="component" value="Chromosome"/>
</dbReference>
<dbReference type="GeneID" id="29902269"/>
<dbReference type="InterPro" id="IPR025485">
    <property type="entry name" value="DUF4377"/>
</dbReference>
<evidence type="ECO:0000313" key="5">
    <source>
        <dbReference type="Proteomes" id="UP000317572"/>
    </source>
</evidence>
<evidence type="ECO:0000313" key="3">
    <source>
        <dbReference type="EMBL" id="QDL35449.1"/>
    </source>
</evidence>
<name>A0A515D4W1_SERLI</name>
<sequence>MKIKALLFIALVGLAGCSQEGAKVSQPVNKDGDHTEVLLVNSALVDCMGVAPMKCMQVRHSVQGQWEMFYSQIEGFTFEPGYRYRLKVKVTELENVPADASSLRYTLVEQLEKNKV</sequence>
<dbReference type="Pfam" id="PF14302">
    <property type="entry name" value="DUF4377"/>
    <property type="match status" value="1"/>
</dbReference>
<dbReference type="RefSeq" id="WP_041415315.1">
    <property type="nucleotide sequence ID" value="NZ_CADDTP010000008.1"/>
</dbReference>
<dbReference type="Proteomes" id="UP000595237">
    <property type="component" value="Chromosome"/>
</dbReference>
<dbReference type="EMBL" id="CP068148">
    <property type="protein sequence ID" value="QQU53484.1"/>
    <property type="molecule type" value="Genomic_DNA"/>
</dbReference>
<protein>
    <submittedName>
        <fullName evidence="3">DUF4377 domain-containing protein</fullName>
    </submittedName>
</protein>
<accession>A0A515D4W1</accession>
<proteinExistence type="predicted"/>
<feature type="domain" description="DUF4377" evidence="2">
    <location>
        <begin position="40"/>
        <end position="113"/>
    </location>
</feature>
<feature type="chain" id="PRO_5044617133" evidence="1">
    <location>
        <begin position="23"/>
        <end position="116"/>
    </location>
</feature>
<feature type="signal peptide" evidence="1">
    <location>
        <begin position="1"/>
        <end position="22"/>
    </location>
</feature>
<evidence type="ECO:0000259" key="2">
    <source>
        <dbReference type="Pfam" id="PF14302"/>
    </source>
</evidence>
<dbReference type="STRING" id="614.XJ20_13925"/>
<dbReference type="EMBL" id="CP033893">
    <property type="protein sequence ID" value="QDL35449.1"/>
    <property type="molecule type" value="Genomic_DNA"/>
</dbReference>
<dbReference type="PROSITE" id="PS51257">
    <property type="entry name" value="PROKAR_LIPOPROTEIN"/>
    <property type="match status" value="1"/>
</dbReference>
<evidence type="ECO:0000313" key="4">
    <source>
        <dbReference type="EMBL" id="QQU53484.1"/>
    </source>
</evidence>
<organism evidence="3 5">
    <name type="scientific">Serratia liquefaciens</name>
    <dbReference type="NCBI Taxonomy" id="614"/>
    <lineage>
        <taxon>Bacteria</taxon>
        <taxon>Pseudomonadati</taxon>
        <taxon>Pseudomonadota</taxon>
        <taxon>Gammaproteobacteria</taxon>
        <taxon>Enterobacterales</taxon>
        <taxon>Yersiniaceae</taxon>
        <taxon>Serratia</taxon>
    </lineage>
</organism>
<dbReference type="AlphaFoldDB" id="A0A515D4W1"/>
<evidence type="ECO:0000313" key="6">
    <source>
        <dbReference type="Proteomes" id="UP000595237"/>
    </source>
</evidence>
<evidence type="ECO:0000256" key="1">
    <source>
        <dbReference type="SAM" id="SignalP"/>
    </source>
</evidence>
<keyword evidence="1" id="KW-0732">Signal</keyword>
<reference evidence="3 5" key="1">
    <citation type="submission" date="2018-11" db="EMBL/GenBank/DDBJ databases">
        <title>The first complete genome of Serratia liquefaciens isolated from metalophyte plant revel distinctness adaptive mechanisms in an extreme habitat.</title>
        <authorList>
            <person name="Caneschi W.L."/>
            <person name="Sanchez A.B."/>
            <person name="Felestrino E.B."/>
            <person name="Assis R.A.B."/>
            <person name="Lemes C.G.C."/>
            <person name="Cordeiro I.F."/>
            <person name="Fonseca N.P."/>
            <person name="Villa M."/>
            <person name="Vieira I.T."/>
            <person name="Moraes L.A."/>
            <person name="Kamino L.H.Y."/>
            <person name="do Carmo F."/>
            <person name="Garcia C.M."/>
            <person name="Almeida N.F."/>
            <person name="Silva R.S."/>
            <person name="Ferro J.A."/>
            <person name="Ferro M.I.T."/>
            <person name="Varani A.M."/>
            <person name="Ferreira R.M."/>
            <person name="dos Santos V.L."/>
            <person name="Silva U.C."/>
            <person name="Setubal J.C."/>
            <person name="Moreira L.M."/>
        </authorList>
    </citation>
    <scope>NUCLEOTIDE SEQUENCE [LARGE SCALE GENOMIC DNA]</scope>
    <source>
        <strain evidence="3 5">FG3</strain>
    </source>
</reference>
<gene>
    <name evidence="3" type="ORF">EGO53_12745</name>
    <name evidence="4" type="ORF">I6I38_14135</name>
</gene>
<reference evidence="4 6" key="2">
    <citation type="submission" date="2021-01" db="EMBL/GenBank/DDBJ databases">
        <title>FDA dAtabase for Regulatory Grade micrObial Sequences (FDA-ARGOS): Supporting development and validation of Infectious Disease Dx tests.</title>
        <authorList>
            <person name="Blissenbach B."/>
            <person name="Krut O."/>
            <person name="Tallon L."/>
            <person name="Sadzewicz L."/>
            <person name="Zhao X."/>
            <person name="Boylan J."/>
            <person name="Ott S."/>
            <person name="Bowen H."/>
            <person name="Vavikolanu K."/>
            <person name="Mehta A."/>
            <person name="Aluvathingal J."/>
            <person name="Nadendla S."/>
            <person name="Yan Y."/>
            <person name="Sichtig H."/>
        </authorList>
    </citation>
    <scope>NUCLEOTIDE SEQUENCE [LARGE SCALE GENOMIC DNA]</scope>
    <source>
        <strain evidence="4 6">FDAARGOS_1081</strain>
    </source>
</reference>
<keyword evidence="6" id="KW-1185">Reference proteome</keyword>